<evidence type="ECO:0000259" key="2">
    <source>
        <dbReference type="Pfam" id="PF00582"/>
    </source>
</evidence>
<evidence type="ECO:0000256" key="1">
    <source>
        <dbReference type="ARBA" id="ARBA00008791"/>
    </source>
</evidence>
<dbReference type="PRINTS" id="PR01438">
    <property type="entry name" value="UNVRSLSTRESS"/>
</dbReference>
<dbReference type="InterPro" id="IPR006016">
    <property type="entry name" value="UspA"/>
</dbReference>
<dbReference type="PANTHER" id="PTHR46268">
    <property type="entry name" value="STRESS RESPONSE PROTEIN NHAX"/>
    <property type="match status" value="1"/>
</dbReference>
<evidence type="ECO:0000313" key="4">
    <source>
        <dbReference type="Proteomes" id="UP000181898"/>
    </source>
</evidence>
<reference evidence="3 4" key="1">
    <citation type="submission" date="2016-11" db="EMBL/GenBank/DDBJ databases">
        <title>Tenacibaculum sp. LPB0136, isolated from marine environment.</title>
        <authorList>
            <person name="Kim E."/>
            <person name="Yi H."/>
        </authorList>
    </citation>
    <scope>NUCLEOTIDE SEQUENCE [LARGE SCALE GENOMIC DNA]</scope>
    <source>
        <strain evidence="3 4">LPB0136</strain>
    </source>
</reference>
<dbReference type="STRING" id="1850252.LPB136_04055"/>
<dbReference type="KEGG" id="ten:LPB136_04055"/>
<accession>A0A1L3JHH3</accession>
<feature type="domain" description="UspA" evidence="2">
    <location>
        <begin position="1"/>
        <end position="142"/>
    </location>
</feature>
<dbReference type="EMBL" id="CP018155">
    <property type="protein sequence ID" value="APG64590.1"/>
    <property type="molecule type" value="Genomic_DNA"/>
</dbReference>
<sequence>MKNILIPYDFSNTAINALNYTKKMFDGLEVNIFLLDVYISNPSEMMSDEKNDIYFNEIDNEIEDELKYLVDVLQKEKNNFSYEYVVKSNTLTKAVVNTIQEKNIDLVVTGTKGTKSLAETFIGTNTMKIINANNLCPVLVVPTDYKFLNFNQIVFSTNYKRAFNTKELGYLNWLTTFKKCKLEVVNLAEESFLSTKQQTNKENLKVILSNLNVEYKKLEWAASETNTIEKHIEITKSQLLVLINHKYTFFNQFLEENVVKKAAFHSKIPLLILPEIS</sequence>
<evidence type="ECO:0000313" key="3">
    <source>
        <dbReference type="EMBL" id="APG64590.1"/>
    </source>
</evidence>
<dbReference type="OrthoDB" id="9788959at2"/>
<dbReference type="Pfam" id="PF00582">
    <property type="entry name" value="Usp"/>
    <property type="match status" value="1"/>
</dbReference>
<organism evidence="3 4">
    <name type="scientific">Tenacibaculum todarodis</name>
    <dbReference type="NCBI Taxonomy" id="1850252"/>
    <lineage>
        <taxon>Bacteria</taxon>
        <taxon>Pseudomonadati</taxon>
        <taxon>Bacteroidota</taxon>
        <taxon>Flavobacteriia</taxon>
        <taxon>Flavobacteriales</taxon>
        <taxon>Flavobacteriaceae</taxon>
        <taxon>Tenacibaculum</taxon>
    </lineage>
</organism>
<protein>
    <recommendedName>
        <fullName evidence="2">UspA domain-containing protein</fullName>
    </recommendedName>
</protein>
<dbReference type="InterPro" id="IPR006015">
    <property type="entry name" value="Universal_stress_UspA"/>
</dbReference>
<dbReference type="AlphaFoldDB" id="A0A1L3JHH3"/>
<keyword evidence="4" id="KW-1185">Reference proteome</keyword>
<comment type="similarity">
    <text evidence="1">Belongs to the universal stress protein A family.</text>
</comment>
<dbReference type="Gene3D" id="3.40.50.12370">
    <property type="match status" value="1"/>
</dbReference>
<dbReference type="CDD" id="cd00293">
    <property type="entry name" value="USP-like"/>
    <property type="match status" value="1"/>
</dbReference>
<proteinExistence type="inferred from homology"/>
<name>A0A1L3JHH3_9FLAO</name>
<dbReference type="PANTHER" id="PTHR46268:SF6">
    <property type="entry name" value="UNIVERSAL STRESS PROTEIN UP12"/>
    <property type="match status" value="1"/>
</dbReference>
<gene>
    <name evidence="3" type="ORF">LPB136_04055</name>
</gene>
<dbReference type="RefSeq" id="WP_072554916.1">
    <property type="nucleotide sequence ID" value="NZ_CP018155.1"/>
</dbReference>
<dbReference type="Proteomes" id="UP000181898">
    <property type="component" value="Chromosome"/>
</dbReference>
<dbReference type="SUPFAM" id="SSF52402">
    <property type="entry name" value="Adenine nucleotide alpha hydrolases-like"/>
    <property type="match status" value="2"/>
</dbReference>